<dbReference type="EMBL" id="JBAWKB010000001">
    <property type="protein sequence ID" value="MFH6770799.1"/>
    <property type="molecule type" value="Genomic_DNA"/>
</dbReference>
<keyword evidence="3" id="KW-0378">Hydrolase</keyword>
<proteinExistence type="predicted"/>
<keyword evidence="1" id="KW-1133">Transmembrane helix</keyword>
<reference evidence="3 4" key="1">
    <citation type="submission" date="2024-02" db="EMBL/GenBank/DDBJ databases">
        <title>A Gaetbulibacter species isolated from tidal flats and genomic insights of their niches.</title>
        <authorList>
            <person name="Ye Y."/>
        </authorList>
    </citation>
    <scope>NUCLEOTIDE SEQUENCE [LARGE SCALE GENOMIC DNA]</scope>
    <source>
        <strain evidence="3 4">KYW382</strain>
    </source>
</reference>
<dbReference type="InterPro" id="IPR036691">
    <property type="entry name" value="Endo/exonu/phosph_ase_sf"/>
</dbReference>
<evidence type="ECO:0000256" key="1">
    <source>
        <dbReference type="SAM" id="Phobius"/>
    </source>
</evidence>
<keyword evidence="3" id="KW-0540">Nuclease</keyword>
<dbReference type="SUPFAM" id="SSF56219">
    <property type="entry name" value="DNase I-like"/>
    <property type="match status" value="1"/>
</dbReference>
<dbReference type="InterPro" id="IPR005135">
    <property type="entry name" value="Endo/exonuclease/phosphatase"/>
</dbReference>
<feature type="domain" description="Endonuclease/exonuclease/phosphatase" evidence="2">
    <location>
        <begin position="116"/>
        <end position="281"/>
    </location>
</feature>
<feature type="transmembrane region" description="Helical" evidence="1">
    <location>
        <begin position="39"/>
        <end position="58"/>
    </location>
</feature>
<name>A0ABW7MVE5_9FLAO</name>
<evidence type="ECO:0000313" key="3">
    <source>
        <dbReference type="EMBL" id="MFH6770799.1"/>
    </source>
</evidence>
<dbReference type="GO" id="GO:0004519">
    <property type="term" value="F:endonuclease activity"/>
    <property type="evidence" value="ECO:0007669"/>
    <property type="project" value="UniProtKB-KW"/>
</dbReference>
<gene>
    <name evidence="3" type="ORF">V8G58_02545</name>
</gene>
<protein>
    <submittedName>
        <fullName evidence="3">Endonuclease/exonuclease/phosphatase family protein</fullName>
    </submittedName>
</protein>
<keyword evidence="4" id="KW-1185">Reference proteome</keyword>
<comment type="caution">
    <text evidence="3">The sequence shown here is derived from an EMBL/GenBank/DDBJ whole genome shotgun (WGS) entry which is preliminary data.</text>
</comment>
<keyword evidence="3" id="KW-0255">Endonuclease</keyword>
<dbReference type="RefSeq" id="WP_344739349.1">
    <property type="nucleotide sequence ID" value="NZ_BAABAY010000001.1"/>
</dbReference>
<accession>A0ABW7MVE5</accession>
<evidence type="ECO:0000313" key="4">
    <source>
        <dbReference type="Proteomes" id="UP001610100"/>
    </source>
</evidence>
<dbReference type="Proteomes" id="UP001610100">
    <property type="component" value="Unassembled WGS sequence"/>
</dbReference>
<keyword evidence="1" id="KW-0812">Transmembrane</keyword>
<keyword evidence="1" id="KW-0472">Membrane</keyword>
<dbReference type="Pfam" id="PF03372">
    <property type="entry name" value="Exo_endo_phos"/>
    <property type="match status" value="1"/>
</dbReference>
<feature type="transmembrane region" description="Helical" evidence="1">
    <location>
        <begin position="65"/>
        <end position="84"/>
    </location>
</feature>
<feature type="transmembrane region" description="Helical" evidence="1">
    <location>
        <begin position="7"/>
        <end position="27"/>
    </location>
</feature>
<sequence length="291" mass="33858">MFKVLKITYRLFNVLIILTLLSIHFIIKDRTFHASLWFYTLPLPVIIVIILGLSILLGKYRRYNLILAGILTLVWLGKSFNLNFTEVPKNHVLEVVFWNASRDNGFESAFKLNGGLPDLMVLTETSGNNFDSLQAKYPDYYFYNTAGGLELFSKKPIQIKKENMSKFHSAVVQFQVDNINFYAVDMQGSTDVPRSWEFAFLDKQIKETQNTMIIGDFNLPYESILFKYIKSHFYDALTKKGNGFRETWFWNLPLLSLDHIWASNDMTMYKAEKTNTDKSDHTMIKAYIKTN</sequence>
<dbReference type="Gene3D" id="3.60.10.10">
    <property type="entry name" value="Endonuclease/exonuclease/phosphatase"/>
    <property type="match status" value="1"/>
</dbReference>
<organism evidence="3 4">
    <name type="scientific">Gaetbulibacter aestuarii</name>
    <dbReference type="NCBI Taxonomy" id="1502358"/>
    <lineage>
        <taxon>Bacteria</taxon>
        <taxon>Pseudomonadati</taxon>
        <taxon>Bacteroidota</taxon>
        <taxon>Flavobacteriia</taxon>
        <taxon>Flavobacteriales</taxon>
        <taxon>Flavobacteriaceae</taxon>
        <taxon>Gaetbulibacter</taxon>
    </lineage>
</organism>
<evidence type="ECO:0000259" key="2">
    <source>
        <dbReference type="Pfam" id="PF03372"/>
    </source>
</evidence>